<dbReference type="Proteomes" id="UP001060085">
    <property type="component" value="Linkage Group LG01"/>
</dbReference>
<sequence>MEEALLSEKEEWKRLGRWDLLVEELKKVSYIALPMVMVTVSQHLTRVFSMMMVGHLGELTLSGTAIATSLTNVTGFSLLFGMASALETLCGQAYGAGKQDKLGVYTFGAVISLLMVCIPISFLWIFMDKLLILIGQDPLISVVAGNYAVWLISTLFPYAILQALMRYLQTQSLVMPMLISSFLALCFHVPVCWALVFYLKLGNSGAAMAIGLSYWFNVILLLLYVNYSTACDKTRISLSKDVYPSMREFFIFAVPSAVMVCLEWWTCEIITLLSGLLPNPQLETSVLSVCLLIASLHYYIPYSISAAASTRVSNELGAGNPNAAQAAIWAAIVLAIGEFIIATTTLLVCRNILGYAFSNEEEVVNYLKELSPLLSLLLIMDSIQAVLSGVARGSGWQHLGAYVNLGAYYIVGMPVAVVLGFVCHLGGKGLWLGLNAGSTVQCFLLAAITCFTNWEKQAFAARGRIFQNHDPIEK</sequence>
<name>A0ACC0CHK8_CATRO</name>
<reference evidence="2" key="1">
    <citation type="journal article" date="2023" name="Nat. Plants">
        <title>Single-cell RNA sequencing provides a high-resolution roadmap for understanding the multicellular compartmentation of specialized metabolism.</title>
        <authorList>
            <person name="Sun S."/>
            <person name="Shen X."/>
            <person name="Li Y."/>
            <person name="Li Y."/>
            <person name="Wang S."/>
            <person name="Li R."/>
            <person name="Zhang H."/>
            <person name="Shen G."/>
            <person name="Guo B."/>
            <person name="Wei J."/>
            <person name="Xu J."/>
            <person name="St-Pierre B."/>
            <person name="Chen S."/>
            <person name="Sun C."/>
        </authorList>
    </citation>
    <scope>NUCLEOTIDE SEQUENCE [LARGE SCALE GENOMIC DNA]</scope>
</reference>
<dbReference type="EMBL" id="CM044701">
    <property type="protein sequence ID" value="KAI5684327.1"/>
    <property type="molecule type" value="Genomic_DNA"/>
</dbReference>
<evidence type="ECO:0000313" key="2">
    <source>
        <dbReference type="Proteomes" id="UP001060085"/>
    </source>
</evidence>
<organism evidence="1 2">
    <name type="scientific">Catharanthus roseus</name>
    <name type="common">Madagascar periwinkle</name>
    <name type="synonym">Vinca rosea</name>
    <dbReference type="NCBI Taxonomy" id="4058"/>
    <lineage>
        <taxon>Eukaryota</taxon>
        <taxon>Viridiplantae</taxon>
        <taxon>Streptophyta</taxon>
        <taxon>Embryophyta</taxon>
        <taxon>Tracheophyta</taxon>
        <taxon>Spermatophyta</taxon>
        <taxon>Magnoliopsida</taxon>
        <taxon>eudicotyledons</taxon>
        <taxon>Gunneridae</taxon>
        <taxon>Pentapetalae</taxon>
        <taxon>asterids</taxon>
        <taxon>lamiids</taxon>
        <taxon>Gentianales</taxon>
        <taxon>Apocynaceae</taxon>
        <taxon>Rauvolfioideae</taxon>
        <taxon>Vinceae</taxon>
        <taxon>Catharanthinae</taxon>
        <taxon>Catharanthus</taxon>
    </lineage>
</organism>
<comment type="caution">
    <text evidence="1">The sequence shown here is derived from an EMBL/GenBank/DDBJ whole genome shotgun (WGS) entry which is preliminary data.</text>
</comment>
<proteinExistence type="predicted"/>
<evidence type="ECO:0000313" key="1">
    <source>
        <dbReference type="EMBL" id="KAI5684327.1"/>
    </source>
</evidence>
<accession>A0ACC0CHK8</accession>
<gene>
    <name evidence="1" type="ORF">M9H77_05555</name>
</gene>
<protein>
    <submittedName>
        <fullName evidence="1">Uncharacterized protein</fullName>
    </submittedName>
</protein>
<keyword evidence="2" id="KW-1185">Reference proteome</keyword>